<dbReference type="Proteomes" id="UP000525298">
    <property type="component" value="Unassembled WGS sequence"/>
</dbReference>
<dbReference type="InterPro" id="IPR023971">
    <property type="entry name" value="GSU1558/StbA-like"/>
</dbReference>
<gene>
    <name evidence="1" type="ORF">HNR65_000855</name>
</gene>
<sequence>MAFLYKPKRFFREVAMERKDLKKLLASLGVASLISMGGVALPGANAGSG</sequence>
<reference evidence="1 2" key="1">
    <citation type="submission" date="2020-07" db="EMBL/GenBank/DDBJ databases">
        <title>Genomic Encyclopedia of Type Strains, Phase IV (KMG-IV): sequencing the most valuable type-strain genomes for metagenomic binning, comparative biology and taxonomic classification.</title>
        <authorList>
            <person name="Goeker M."/>
        </authorList>
    </citation>
    <scope>NUCLEOTIDE SEQUENCE [LARGE SCALE GENOMIC DNA]</scope>
    <source>
        <strain evidence="1 2">DSM 17721</strain>
    </source>
</reference>
<comment type="caution">
    <text evidence="1">The sequence shown here is derived from an EMBL/GenBank/DDBJ whole genome shotgun (WGS) entry which is preliminary data.</text>
</comment>
<dbReference type="EMBL" id="JACDUS010000002">
    <property type="protein sequence ID" value="MBA2880537.1"/>
    <property type="molecule type" value="Genomic_DNA"/>
</dbReference>
<evidence type="ECO:0000313" key="1">
    <source>
        <dbReference type="EMBL" id="MBA2880537.1"/>
    </source>
</evidence>
<organism evidence="1 2">
    <name type="scientific">Desulfosalsimonas propionicica</name>
    <dbReference type="NCBI Taxonomy" id="332175"/>
    <lineage>
        <taxon>Bacteria</taxon>
        <taxon>Pseudomonadati</taxon>
        <taxon>Thermodesulfobacteriota</taxon>
        <taxon>Desulfobacteria</taxon>
        <taxon>Desulfobacterales</taxon>
        <taxon>Desulfosalsimonadaceae</taxon>
        <taxon>Desulfosalsimonas</taxon>
    </lineage>
</organism>
<dbReference type="RefSeq" id="WP_435051284.1">
    <property type="nucleotide sequence ID" value="NZ_JACDUS010000002.1"/>
</dbReference>
<accession>A0A7W0C7H7</accession>
<dbReference type="NCBIfam" id="TIGR04081">
    <property type="entry name" value="SbtA family thio(seleno)oxazole RiPP natural product precursor"/>
    <property type="match status" value="1"/>
</dbReference>
<dbReference type="AlphaFoldDB" id="A0A7W0C7H7"/>
<name>A0A7W0C7H7_9BACT</name>
<keyword evidence="2" id="KW-1185">Reference proteome</keyword>
<protein>
    <submittedName>
        <fullName evidence="1">Radical SAM modification target selenobiotic family peptide</fullName>
    </submittedName>
</protein>
<evidence type="ECO:0000313" key="2">
    <source>
        <dbReference type="Proteomes" id="UP000525298"/>
    </source>
</evidence>
<proteinExistence type="predicted"/>